<reference evidence="8" key="1">
    <citation type="submission" date="2017-01" db="EMBL/GenBank/DDBJ databases">
        <authorList>
            <person name="Varghese N."/>
            <person name="Submissions S."/>
        </authorList>
    </citation>
    <scope>NUCLEOTIDE SEQUENCE [LARGE SCALE GENOMIC DNA]</scope>
    <source>
        <strain evidence="8">DSM 18714</strain>
    </source>
</reference>
<dbReference type="Gene3D" id="2.40.50.100">
    <property type="match status" value="2"/>
</dbReference>
<dbReference type="GO" id="GO:0015689">
    <property type="term" value="P:molybdate ion transport"/>
    <property type="evidence" value="ECO:0007669"/>
    <property type="project" value="UniProtKB-UniRule"/>
</dbReference>
<dbReference type="EMBL" id="FTOM01000002">
    <property type="protein sequence ID" value="SIS70175.1"/>
    <property type="molecule type" value="Genomic_DNA"/>
</dbReference>
<evidence type="ECO:0000256" key="4">
    <source>
        <dbReference type="ARBA" id="ARBA00022737"/>
    </source>
</evidence>
<dbReference type="GO" id="GO:0030151">
    <property type="term" value="F:molybdenum ion binding"/>
    <property type="evidence" value="ECO:0007669"/>
    <property type="project" value="UniProtKB-UniRule"/>
</dbReference>
<dbReference type="Pfam" id="PF03459">
    <property type="entry name" value="TOBE"/>
    <property type="match status" value="2"/>
</dbReference>
<dbReference type="SUPFAM" id="SSF46785">
    <property type="entry name" value="Winged helix' DNA-binding domain"/>
    <property type="match status" value="1"/>
</dbReference>
<dbReference type="InterPro" id="IPR005116">
    <property type="entry name" value="Transp-assoc_OB_typ1"/>
</dbReference>
<keyword evidence="8" id="KW-1185">Reference proteome</keyword>
<dbReference type="PANTHER" id="PTHR30432">
    <property type="entry name" value="TRANSCRIPTIONAL REGULATOR MODE"/>
    <property type="match status" value="1"/>
</dbReference>
<comment type="similarity">
    <text evidence="1 5">Belongs to the ModE family.</text>
</comment>
<dbReference type="PANTHER" id="PTHR30432:SF1">
    <property type="entry name" value="DNA-BINDING TRANSCRIPTIONAL DUAL REGULATOR MODE"/>
    <property type="match status" value="1"/>
</dbReference>
<feature type="domain" description="Mop" evidence="6">
    <location>
        <begin position="135"/>
        <end position="201"/>
    </location>
</feature>
<dbReference type="InterPro" id="IPR036390">
    <property type="entry name" value="WH_DNA-bd_sf"/>
</dbReference>
<dbReference type="PIRSF" id="PIRSF005763">
    <property type="entry name" value="Txn_reg_ModE"/>
    <property type="match status" value="1"/>
</dbReference>
<organism evidence="7 8">
    <name type="scientific">Phaeovulum vinaykumarii</name>
    <dbReference type="NCBI Taxonomy" id="407234"/>
    <lineage>
        <taxon>Bacteria</taxon>
        <taxon>Pseudomonadati</taxon>
        <taxon>Pseudomonadota</taxon>
        <taxon>Alphaproteobacteria</taxon>
        <taxon>Rhodobacterales</taxon>
        <taxon>Paracoccaceae</taxon>
        <taxon>Phaeovulum</taxon>
    </lineage>
</organism>
<dbReference type="InterPro" id="IPR008995">
    <property type="entry name" value="Mo/tungstate-bd_C_term_dom"/>
</dbReference>
<dbReference type="InterPro" id="IPR000847">
    <property type="entry name" value="LysR_HTH_N"/>
</dbReference>
<keyword evidence="3 5" id="KW-0500">Molybdenum</keyword>
<evidence type="ECO:0000256" key="3">
    <source>
        <dbReference type="ARBA" id="ARBA00022505"/>
    </source>
</evidence>
<dbReference type="RefSeq" id="WP_235816230.1">
    <property type="nucleotide sequence ID" value="NZ_FTOM01000002.1"/>
</dbReference>
<evidence type="ECO:0000259" key="6">
    <source>
        <dbReference type="PROSITE" id="PS51866"/>
    </source>
</evidence>
<protein>
    <submittedName>
        <fullName evidence="7">Molybdate transport system regulatory protein</fullName>
    </submittedName>
</protein>
<dbReference type="PROSITE" id="PS51866">
    <property type="entry name" value="MOP"/>
    <property type="match status" value="2"/>
</dbReference>
<dbReference type="InterPro" id="IPR004606">
    <property type="entry name" value="Mop_domain"/>
</dbReference>
<dbReference type="Gene3D" id="1.10.10.10">
    <property type="entry name" value="Winged helix-like DNA-binding domain superfamily/Winged helix DNA-binding domain"/>
    <property type="match status" value="1"/>
</dbReference>
<dbReference type="InterPro" id="IPR003725">
    <property type="entry name" value="ModE-bd_N"/>
</dbReference>
<keyword evidence="4" id="KW-0677">Repeat</keyword>
<gene>
    <name evidence="7" type="ORF">SAMN05421795_102691</name>
</gene>
<dbReference type="Pfam" id="PF00126">
    <property type="entry name" value="HTH_1"/>
    <property type="match status" value="1"/>
</dbReference>
<dbReference type="GO" id="GO:0003700">
    <property type="term" value="F:DNA-binding transcription factor activity"/>
    <property type="evidence" value="ECO:0007669"/>
    <property type="project" value="InterPro"/>
</dbReference>
<dbReference type="SUPFAM" id="SSF50331">
    <property type="entry name" value="MOP-like"/>
    <property type="match status" value="2"/>
</dbReference>
<name>A0A1N7L8K6_9RHOB</name>
<evidence type="ECO:0000313" key="7">
    <source>
        <dbReference type="EMBL" id="SIS70175.1"/>
    </source>
</evidence>
<evidence type="ECO:0000313" key="8">
    <source>
        <dbReference type="Proteomes" id="UP000186098"/>
    </source>
</evidence>
<evidence type="ECO:0000256" key="1">
    <source>
        <dbReference type="ARBA" id="ARBA00008110"/>
    </source>
</evidence>
<dbReference type="AlphaFoldDB" id="A0A1N7L8K6"/>
<dbReference type="NCBIfam" id="TIGR00637">
    <property type="entry name" value="ModE_repress"/>
    <property type="match status" value="1"/>
</dbReference>
<dbReference type="InterPro" id="IPR016462">
    <property type="entry name" value="ModE"/>
</dbReference>
<proteinExistence type="inferred from homology"/>
<evidence type="ECO:0000256" key="5">
    <source>
        <dbReference type="PIRNR" id="PIRNR005763"/>
    </source>
</evidence>
<dbReference type="InterPro" id="IPR036388">
    <property type="entry name" value="WH-like_DNA-bd_sf"/>
</dbReference>
<dbReference type="Proteomes" id="UP000186098">
    <property type="component" value="Unassembled WGS sequence"/>
</dbReference>
<dbReference type="InterPro" id="IPR051815">
    <property type="entry name" value="Molybdate_resp_trans_reg"/>
</dbReference>
<keyword evidence="2 5" id="KW-0813">Transport</keyword>
<dbReference type="STRING" id="407234.SAMN05421795_102691"/>
<dbReference type="NCBIfam" id="TIGR00638">
    <property type="entry name" value="Mop"/>
    <property type="match status" value="2"/>
</dbReference>
<feature type="domain" description="Mop" evidence="6">
    <location>
        <begin position="206"/>
        <end position="272"/>
    </location>
</feature>
<sequence>MNRPTPVSLPESRLRAGLSLQREGAGKVGSERIRLLRAIETHGSIAGAARELGLSYKAAWDAVGTLNNLFAEPLVEAAPGGRAGGGTRVTGAGRALIEGFVLLEASLSKSLAAFDRGLTRQPGGTIDTLWSLMMQTSTRNTFRCTVTGVRQGTVNAEIDLAFSDGQELRAVITERSAEDMGLAPGTEVFALIKASFVMLATGDGGRVSACNRLAGTVAGRTDGPINSEITLDLGAGKTLTAIVTRHSAETMGLTEGTAATALFKASHVILAMP</sequence>
<accession>A0A1N7L8K6</accession>
<evidence type="ECO:0000256" key="2">
    <source>
        <dbReference type="ARBA" id="ARBA00022448"/>
    </source>
</evidence>